<organism evidence="1 2">
    <name type="scientific">Pseudoalteromonas spongiae</name>
    <dbReference type="NCBI Taxonomy" id="298657"/>
    <lineage>
        <taxon>Bacteria</taxon>
        <taxon>Pseudomonadati</taxon>
        <taxon>Pseudomonadota</taxon>
        <taxon>Gammaproteobacteria</taxon>
        <taxon>Alteromonadales</taxon>
        <taxon>Pseudoalteromonadaceae</taxon>
        <taxon>Pseudoalteromonas</taxon>
    </lineage>
</organism>
<dbReference type="RefSeq" id="WP_336434272.1">
    <property type="nucleotide sequence ID" value="NZ_JBAWKS010000001.1"/>
</dbReference>
<sequence length="265" mass="30271">MIYHSLLAALVIRFFCLLLLCFNAHIYARDLKVAAGNFTPYFKASSYQRHVGLYEQLLSAGLNRAGFSPTYINVSNDAIKRYYEKQRVDIAVNWTGAFTGDGYPSQYRLFFYNRAILSKDNRWAKAEHVLDLKGARLASFSGASLNFGHDFQILINDINTRYFESGDQLAVNKMLVANKIDVLVADWLKFYHFIKPLGLTNKFTPLDVITNAGSQIIFRDEKVRDAFDTAITQMYVSGELDKLTLTWLAKNNLPKVSHRFLAKRP</sequence>
<name>A0ABU8EMQ4_9GAMM</name>
<evidence type="ECO:0000313" key="2">
    <source>
        <dbReference type="Proteomes" id="UP001382455"/>
    </source>
</evidence>
<dbReference type="Gene3D" id="3.40.190.10">
    <property type="entry name" value="Periplasmic binding protein-like II"/>
    <property type="match status" value="2"/>
</dbReference>
<evidence type="ECO:0000313" key="1">
    <source>
        <dbReference type="EMBL" id="MEI4548244.1"/>
    </source>
</evidence>
<reference evidence="1 2" key="1">
    <citation type="submission" date="2023-12" db="EMBL/GenBank/DDBJ databases">
        <title>Friends and Foes: Symbiotic and Algicidal bacterial influence on Karenia brevis blooms.</title>
        <authorList>
            <person name="Fei C."/>
            <person name="Mohamed A.R."/>
            <person name="Booker A."/>
            <person name="Arshad M."/>
            <person name="Klass S."/>
            <person name="Ahn S."/>
            <person name="Gilbert P.M."/>
            <person name="Heil C.A."/>
            <person name="Martinez J.M."/>
            <person name="Amin S.A."/>
        </authorList>
    </citation>
    <scope>NUCLEOTIDE SEQUENCE [LARGE SCALE GENOMIC DNA]</scope>
    <source>
        <strain evidence="1 2">CE15</strain>
    </source>
</reference>
<dbReference type="SUPFAM" id="SSF53850">
    <property type="entry name" value="Periplasmic binding protein-like II"/>
    <property type="match status" value="1"/>
</dbReference>
<accession>A0ABU8EMQ4</accession>
<keyword evidence="2" id="KW-1185">Reference proteome</keyword>
<protein>
    <submittedName>
        <fullName evidence="1">Transporter substrate-binding domain-containing protein</fullName>
    </submittedName>
</protein>
<proteinExistence type="predicted"/>
<dbReference type="Proteomes" id="UP001382455">
    <property type="component" value="Unassembled WGS sequence"/>
</dbReference>
<gene>
    <name evidence="1" type="ORF">WAE96_00785</name>
</gene>
<comment type="caution">
    <text evidence="1">The sequence shown here is derived from an EMBL/GenBank/DDBJ whole genome shotgun (WGS) entry which is preliminary data.</text>
</comment>
<dbReference type="EMBL" id="JBAWKS010000001">
    <property type="protein sequence ID" value="MEI4548244.1"/>
    <property type="molecule type" value="Genomic_DNA"/>
</dbReference>